<dbReference type="PANTHER" id="PTHR46212">
    <property type="entry name" value="PEFLIN"/>
    <property type="match status" value="1"/>
</dbReference>
<evidence type="ECO:0000256" key="2">
    <source>
        <dbReference type="ARBA" id="ARBA00022490"/>
    </source>
</evidence>
<name>A0A7R9ASK6_TIMSH</name>
<dbReference type="Gene3D" id="1.10.238.10">
    <property type="entry name" value="EF-hand"/>
    <property type="match status" value="1"/>
</dbReference>
<gene>
    <name evidence="8" type="ORF">TSIB3V08_LOCUS2996</name>
</gene>
<dbReference type="PROSITE" id="PS00018">
    <property type="entry name" value="EF_HAND_1"/>
    <property type="match status" value="1"/>
</dbReference>
<dbReference type="EMBL" id="OC000958">
    <property type="protein sequence ID" value="CAD7258775.1"/>
    <property type="molecule type" value="Genomic_DNA"/>
</dbReference>
<feature type="compositionally biased region" description="Polar residues" evidence="6">
    <location>
        <begin position="207"/>
        <end position="218"/>
    </location>
</feature>
<evidence type="ECO:0000256" key="1">
    <source>
        <dbReference type="ARBA" id="ARBA00004496"/>
    </source>
</evidence>
<keyword evidence="3" id="KW-0479">Metal-binding</keyword>
<dbReference type="PROSITE" id="PS50222">
    <property type="entry name" value="EF_HAND_2"/>
    <property type="match status" value="1"/>
</dbReference>
<evidence type="ECO:0000256" key="6">
    <source>
        <dbReference type="SAM" id="MobiDB-lite"/>
    </source>
</evidence>
<dbReference type="GO" id="GO:0005737">
    <property type="term" value="C:cytoplasm"/>
    <property type="evidence" value="ECO:0007669"/>
    <property type="project" value="UniProtKB-SubCell"/>
</dbReference>
<feature type="compositionally biased region" description="Basic and acidic residues" evidence="6">
    <location>
        <begin position="219"/>
        <end position="228"/>
    </location>
</feature>
<evidence type="ECO:0000259" key="7">
    <source>
        <dbReference type="PROSITE" id="PS50222"/>
    </source>
</evidence>
<feature type="compositionally biased region" description="Polar residues" evidence="6">
    <location>
        <begin position="20"/>
        <end position="31"/>
    </location>
</feature>
<dbReference type="GO" id="GO:0048306">
    <property type="term" value="F:calcium-dependent protein binding"/>
    <property type="evidence" value="ECO:0007669"/>
    <property type="project" value="UniProtKB-ARBA"/>
</dbReference>
<evidence type="ECO:0000256" key="4">
    <source>
        <dbReference type="ARBA" id="ARBA00022737"/>
    </source>
</evidence>
<keyword evidence="5" id="KW-0106">Calcium</keyword>
<feature type="region of interest" description="Disordered" evidence="6">
    <location>
        <begin position="207"/>
        <end position="228"/>
    </location>
</feature>
<organism evidence="8">
    <name type="scientific">Timema shepardi</name>
    <name type="common">Walking stick</name>
    <dbReference type="NCBI Taxonomy" id="629360"/>
    <lineage>
        <taxon>Eukaryota</taxon>
        <taxon>Metazoa</taxon>
        <taxon>Ecdysozoa</taxon>
        <taxon>Arthropoda</taxon>
        <taxon>Hexapoda</taxon>
        <taxon>Insecta</taxon>
        <taxon>Pterygota</taxon>
        <taxon>Neoptera</taxon>
        <taxon>Polyneoptera</taxon>
        <taxon>Phasmatodea</taxon>
        <taxon>Timematodea</taxon>
        <taxon>Timematoidea</taxon>
        <taxon>Timematidae</taxon>
        <taxon>Timema</taxon>
    </lineage>
</organism>
<proteinExistence type="predicted"/>
<dbReference type="InterPro" id="IPR002048">
    <property type="entry name" value="EF_hand_dom"/>
</dbReference>
<reference evidence="8" key="1">
    <citation type="submission" date="2020-11" db="EMBL/GenBank/DDBJ databases">
        <authorList>
            <person name="Tran Van P."/>
        </authorList>
    </citation>
    <scope>NUCLEOTIDE SEQUENCE</scope>
</reference>
<keyword evidence="2" id="KW-0963">Cytoplasm</keyword>
<dbReference type="InterPro" id="IPR051426">
    <property type="entry name" value="Peflin/Sorcin_CaBP"/>
</dbReference>
<comment type="subcellular location">
    <subcellularLocation>
        <location evidence="1">Cytoplasm</location>
    </subcellularLocation>
</comment>
<protein>
    <recommendedName>
        <fullName evidence="7">EF-hand domain-containing protein</fullName>
    </recommendedName>
</protein>
<dbReference type="SUPFAM" id="SSF47473">
    <property type="entry name" value="EF-hand"/>
    <property type="match status" value="1"/>
</dbReference>
<feature type="domain" description="EF-hand" evidence="7">
    <location>
        <begin position="131"/>
        <end position="166"/>
    </location>
</feature>
<sequence length="228" mass="24935">MLYSRSCRGDLGAEDPQPPLSKNQGFGTSVAPSTVDDVILKPLDMRIGDTGKSVVGLRQFPEVVLDDRHMQVAMQSLISDIPSCVHNDPQKDLSYAGQPPPGSYSGGGYQPGIQQPTSIYPGGQQPVSQGTIDPKIQQWFSTVDSDHSGVISAKELQAALVNGQGKHFSDTACRLMIDERMDETQKVCQGPHFSLVLSIEHNTHPANQRSSYLKMNSTKSEEFSYEQR</sequence>
<evidence type="ECO:0000313" key="8">
    <source>
        <dbReference type="EMBL" id="CAD7258775.1"/>
    </source>
</evidence>
<evidence type="ECO:0000256" key="5">
    <source>
        <dbReference type="ARBA" id="ARBA00022837"/>
    </source>
</evidence>
<dbReference type="InterPro" id="IPR011992">
    <property type="entry name" value="EF-hand-dom_pair"/>
</dbReference>
<evidence type="ECO:0000256" key="3">
    <source>
        <dbReference type="ARBA" id="ARBA00022723"/>
    </source>
</evidence>
<feature type="region of interest" description="Disordered" evidence="6">
    <location>
        <begin position="89"/>
        <end position="130"/>
    </location>
</feature>
<keyword evidence="4" id="KW-0677">Repeat</keyword>
<feature type="region of interest" description="Disordered" evidence="6">
    <location>
        <begin position="1"/>
        <end position="31"/>
    </location>
</feature>
<dbReference type="InterPro" id="IPR018247">
    <property type="entry name" value="EF_Hand_1_Ca_BS"/>
</dbReference>
<dbReference type="PANTHER" id="PTHR46212:SF3">
    <property type="entry name" value="GH27120P"/>
    <property type="match status" value="1"/>
</dbReference>
<dbReference type="GO" id="GO:0005509">
    <property type="term" value="F:calcium ion binding"/>
    <property type="evidence" value="ECO:0007669"/>
    <property type="project" value="InterPro"/>
</dbReference>
<dbReference type="AlphaFoldDB" id="A0A7R9ASK6"/>
<accession>A0A7R9ASK6</accession>